<evidence type="ECO:0000256" key="2">
    <source>
        <dbReference type="SAM" id="MobiDB-lite"/>
    </source>
</evidence>
<keyword evidence="5" id="KW-1185">Reference proteome</keyword>
<feature type="compositionally biased region" description="Polar residues" evidence="2">
    <location>
        <begin position="1430"/>
        <end position="1442"/>
    </location>
</feature>
<protein>
    <submittedName>
        <fullName evidence="4">Uncharacterized protein</fullName>
    </submittedName>
</protein>
<evidence type="ECO:0000313" key="5">
    <source>
        <dbReference type="Proteomes" id="UP000220158"/>
    </source>
</evidence>
<feature type="transmembrane region" description="Helical" evidence="3">
    <location>
        <begin position="1062"/>
        <end position="1081"/>
    </location>
</feature>
<feature type="compositionally biased region" description="Basic and acidic residues" evidence="2">
    <location>
        <begin position="1443"/>
        <end position="1460"/>
    </location>
</feature>
<keyword evidence="1" id="KW-0175">Coiled coil</keyword>
<gene>
    <name evidence="4" type="ORF">PRELSG_0938300</name>
</gene>
<keyword evidence="3" id="KW-1133">Transmembrane helix</keyword>
<dbReference type="InterPro" id="IPR016024">
    <property type="entry name" value="ARM-type_fold"/>
</dbReference>
<dbReference type="VEuPathDB" id="PlasmoDB:PRELSG_0938300"/>
<dbReference type="GeneID" id="39736396"/>
<feature type="coiled-coil region" evidence="1">
    <location>
        <begin position="756"/>
        <end position="803"/>
    </location>
</feature>
<dbReference type="RefSeq" id="XP_028533283.1">
    <property type="nucleotide sequence ID" value="XM_028676833.1"/>
</dbReference>
<feature type="coiled-coil region" evidence="1">
    <location>
        <begin position="859"/>
        <end position="913"/>
    </location>
</feature>
<dbReference type="OrthoDB" id="371299at2759"/>
<organism evidence="4 5">
    <name type="scientific">Plasmodium relictum</name>
    <dbReference type="NCBI Taxonomy" id="85471"/>
    <lineage>
        <taxon>Eukaryota</taxon>
        <taxon>Sar</taxon>
        <taxon>Alveolata</taxon>
        <taxon>Apicomplexa</taxon>
        <taxon>Aconoidasida</taxon>
        <taxon>Haemosporida</taxon>
        <taxon>Plasmodiidae</taxon>
        <taxon>Plasmodium</taxon>
        <taxon>Plasmodium (Haemamoeba)</taxon>
    </lineage>
</organism>
<dbReference type="Proteomes" id="UP000220158">
    <property type="component" value="Chromosome 9"/>
</dbReference>
<evidence type="ECO:0000256" key="1">
    <source>
        <dbReference type="SAM" id="Coils"/>
    </source>
</evidence>
<name>A0A1J1H5U3_PLARL</name>
<feature type="transmembrane region" description="Helical" evidence="3">
    <location>
        <begin position="1220"/>
        <end position="1243"/>
    </location>
</feature>
<feature type="region of interest" description="Disordered" evidence="2">
    <location>
        <begin position="1412"/>
        <end position="1463"/>
    </location>
</feature>
<sequence>MIKKIIKNLSILNENKDDNFSHIENILNLIEAIIIHENSYRKYVNILNELTTLCYEDPINFRKLLFVKSEKLDDQKKKVNQIIDRILIVLEKYEDSRNTFIYAITKLVLINDFNLNISILRVLCNLELNEEYKYYIYSVFEEIIASIILNSVEEETLDNIFKGLCYLPKDKFIAGCFNSCIHKVIQILRNSFNENILGFLSVLTLDKENCLIAYDEGLLKILTEEIRKYKDYDFDDIPNYFKDIYIIVSQLCSHYFKHCEILTKDKIHMNFFYKKIKEIINVNKMEISKKKSFFCNIIIYILNNICKFNEKSLLELCNTYHFVDMLLICIKMELGNPYLLSASLDGLLVVLKNQETYKSNIEYILNNTNNLKILLPFLFGHKYNNIFNFYYKSDDEIELYLLDVVKYTLDIIAFFFLKEVDKFSIKVKKEFRNSDINYFLLVCLEKKNEEIIIRMLKCIYLIPFNDYKHIELHKIFFILHEKNIIVNDKWKEIYYYCIKIFIKVLRNEEIKRIVEYYNFKNTIISILRIMNQFLSRIIILQKKNEYLISKKKIGEENDNELDQEEKVDLNKISVELLNISSRYTDLRPFMRNNSVTYYFLEILSNEDNLFSEFNIDYDILIEKTWCGSIENMFKTLMKQNIKKNKKVCLRLLINIADIFSGYFYSFKSSVNTNIFRLCNREEKQWNKKKILEYFFLMNDDDRLDYKEQVYIFLKHYMGNLFSLLDIFIQNDIFKGLKKDLQEGYFPGILKYNKLIYEKKISKLKLKEKEIKEKIENAKMNKNISQYKRSYKELQNINDKKRRLFLKLDNNNFLQTFDLFVDNEIDNNIEFMFDIPKVVKKKKTIKYLNTKYRNKTDEDVIALKKKVDNFEVNLDADEKKNNNNINTTDYLNNYNELENNENSTKNNLNPEEEKCIKQNVKNSLDNSYSSYGDSSSSSLAEENPNETVLDKISSHLLSFDREIVYEHKSNNFNILLFNKRGVFINSSRGEVNEAYILYSALRIFYTLIINNINNENYFKLKEYLVRINVIKTLLNFLNQCSFYDCNVFAHFLRLYSEIFKNNITAVESMNMLIFYNILFYYFKIMSREFIKKIISSEYILSYKEQYFFAELSQLFYYFTQKIIYIQFSQYNEIQKWCVDCSLFHFFYKNNILLLLYLFIYIHNVHYGSVYASYIYHKRNFHFIHTMFFYTLFSLSYLMCFSKKLKYFILYFINYKRYIHKVLFRKSIIHALFFYYKLIFLRIAFQNQLSLERKAPTQIYHISPVIYIRENSVEWYFLALGLDKYYLVYIPDNFEENITEEKDIKLIIHSEKKYVDITRICLSKINDNFFVFGYINFESNISYEEYDIFISLNKYFRDEIISYSQFLSGSDYETKVDLLQDNIIVNNLKNYMNIKNIIMTSFAYKEITPSDQIKKKMKEKEKNKEEEDYEESYQSNTYSEYSDSLSKDNENKKSDISDKSDSQSDDEFNIFRRNTNKNKRKLLFFVLTKNHLYIFKFNFKHWIFLSPFLDDEKDDILLYVESSLDSEEKKRKLFTNDKIYLKNFLGITANITHSGDVSFVRKCAIRNTVKRFYQSSNTAYTNDQIVLTSYTTTNTTNLSNEQNKGRIIRSEEEYAEKRRYEYANNFLLKIIHKYNNEYLNRIKFLNNFESIISLNYKIKQNERTTEKKIKMVLFDDYTRELWKRSLAHSLNILMASSEWRRKWN</sequence>
<keyword evidence="3" id="KW-0472">Membrane</keyword>
<evidence type="ECO:0000256" key="3">
    <source>
        <dbReference type="SAM" id="Phobius"/>
    </source>
</evidence>
<dbReference type="KEGG" id="prel:PRELSG_0938300"/>
<proteinExistence type="predicted"/>
<feature type="compositionally biased region" description="Basic and acidic residues" evidence="2">
    <location>
        <begin position="1412"/>
        <end position="1423"/>
    </location>
</feature>
<accession>A0A1J1H5U3</accession>
<dbReference type="SUPFAM" id="SSF48371">
    <property type="entry name" value="ARM repeat"/>
    <property type="match status" value="1"/>
</dbReference>
<dbReference type="EMBL" id="LN835304">
    <property type="protein sequence ID" value="CRH00280.1"/>
    <property type="molecule type" value="Genomic_DNA"/>
</dbReference>
<dbReference type="OMA" id="WCVDCSL"/>
<reference evidence="4 5" key="1">
    <citation type="submission" date="2015-04" db="EMBL/GenBank/DDBJ databases">
        <authorList>
            <consortium name="Pathogen Informatics"/>
        </authorList>
    </citation>
    <scope>NUCLEOTIDE SEQUENCE [LARGE SCALE GENOMIC DNA]</scope>
    <source>
        <strain evidence="4 5">SGS1</strain>
    </source>
</reference>
<feature type="transmembrane region" description="Helical" evidence="3">
    <location>
        <begin position="1180"/>
        <end position="1199"/>
    </location>
</feature>
<keyword evidence="3" id="KW-0812">Transmembrane</keyword>
<evidence type="ECO:0000313" key="4">
    <source>
        <dbReference type="EMBL" id="CRH00280.1"/>
    </source>
</evidence>
<feature type="transmembrane region" description="Helical" evidence="3">
    <location>
        <begin position="1150"/>
        <end position="1174"/>
    </location>
</feature>